<reference evidence="1 2" key="1">
    <citation type="journal article" date="2018" name="Sci. Rep.">
        <title>Genomic signatures of local adaptation to the degree of environmental predictability in rotifers.</title>
        <authorList>
            <person name="Franch-Gras L."/>
            <person name="Hahn C."/>
            <person name="Garcia-Roger E.M."/>
            <person name="Carmona M.J."/>
            <person name="Serra M."/>
            <person name="Gomez A."/>
        </authorList>
    </citation>
    <scope>NUCLEOTIDE SEQUENCE [LARGE SCALE GENOMIC DNA]</scope>
    <source>
        <strain evidence="1">HYR1</strain>
    </source>
</reference>
<protein>
    <submittedName>
        <fullName evidence="1">Uncharacterized protein</fullName>
    </submittedName>
</protein>
<dbReference type="EMBL" id="REGN01005643">
    <property type="protein sequence ID" value="RNA12659.1"/>
    <property type="molecule type" value="Genomic_DNA"/>
</dbReference>
<dbReference type="AlphaFoldDB" id="A0A3M7QN00"/>
<keyword evidence="2" id="KW-1185">Reference proteome</keyword>
<evidence type="ECO:0000313" key="2">
    <source>
        <dbReference type="Proteomes" id="UP000276133"/>
    </source>
</evidence>
<dbReference type="Proteomes" id="UP000276133">
    <property type="component" value="Unassembled WGS sequence"/>
</dbReference>
<evidence type="ECO:0000313" key="1">
    <source>
        <dbReference type="EMBL" id="RNA12659.1"/>
    </source>
</evidence>
<name>A0A3M7QN00_BRAPC</name>
<comment type="caution">
    <text evidence="1">The sequence shown here is derived from an EMBL/GenBank/DDBJ whole genome shotgun (WGS) entry which is preliminary data.</text>
</comment>
<proteinExistence type="predicted"/>
<accession>A0A3M7QN00</accession>
<organism evidence="1 2">
    <name type="scientific">Brachionus plicatilis</name>
    <name type="common">Marine rotifer</name>
    <name type="synonym">Brachionus muelleri</name>
    <dbReference type="NCBI Taxonomy" id="10195"/>
    <lineage>
        <taxon>Eukaryota</taxon>
        <taxon>Metazoa</taxon>
        <taxon>Spiralia</taxon>
        <taxon>Gnathifera</taxon>
        <taxon>Rotifera</taxon>
        <taxon>Eurotatoria</taxon>
        <taxon>Monogononta</taxon>
        <taxon>Pseudotrocha</taxon>
        <taxon>Ploima</taxon>
        <taxon>Brachionidae</taxon>
        <taxon>Brachionus</taxon>
    </lineage>
</organism>
<gene>
    <name evidence="1" type="ORF">BpHYR1_016989</name>
</gene>
<sequence length="69" mass="8285">MRGKRFYKKNKNFASFKLRDFSKRTKCQLLKKYPLCLYRYSIKPVGGPQSLECQNLEFCRKTGQMIKIK</sequence>